<evidence type="ECO:0000313" key="9">
    <source>
        <dbReference type="Proteomes" id="UP000190868"/>
    </source>
</evidence>
<name>A0A1S6U7F6_9BACT</name>
<comment type="function">
    <text evidence="7">Provides the (R)-glutamate required for cell wall biosynthesis.</text>
</comment>
<dbReference type="PANTHER" id="PTHR21198:SF3">
    <property type="entry name" value="GLUTAMATE RACEMASE"/>
    <property type="match status" value="1"/>
</dbReference>
<dbReference type="UniPathway" id="UPA00219"/>
<dbReference type="AlphaFoldDB" id="A0A1S6U7F6"/>
<dbReference type="RefSeq" id="WP_078423246.1">
    <property type="nucleotide sequence ID" value="NZ_CP017018.1"/>
</dbReference>
<feature type="active site" description="Proton donor/acceptor" evidence="7">
    <location>
        <position position="180"/>
    </location>
</feature>
<evidence type="ECO:0000256" key="7">
    <source>
        <dbReference type="HAMAP-Rule" id="MF_00258"/>
    </source>
</evidence>
<evidence type="ECO:0000256" key="4">
    <source>
        <dbReference type="ARBA" id="ARBA00022984"/>
    </source>
</evidence>
<dbReference type="EMBL" id="CP017258">
    <property type="protein sequence ID" value="AQW87610.1"/>
    <property type="molecule type" value="Genomic_DNA"/>
</dbReference>
<sequence>MKIGFFDSGFGGLSVLNEAMVRFDGYEFFYFADSKNVPYGTKSVKEITDLSINACKFLVDLGVDAIVVACNTATSASIVALRDKFSLPIIGMEPAVKLALNTFEDQKTLLIATPATINGTKLKKLIDKLNASDFVDALALPKLVSFAENEEFTTDNVKLYLQKSFKNLNLNDYSSLVLGCTHFNYFKDILKDILPDHIKFIDGINGTLNMVSNLNLASKPNNLVRYFCSKEEIQNLDKINRLLNRLDFVKSIV</sequence>
<dbReference type="PROSITE" id="PS00923">
    <property type="entry name" value="ASP_GLU_RACEMASE_1"/>
    <property type="match status" value="1"/>
</dbReference>
<feature type="binding site" evidence="7">
    <location>
        <begin position="39"/>
        <end position="40"/>
    </location>
    <ligand>
        <name>substrate</name>
    </ligand>
</feature>
<dbReference type="GO" id="GO:0009252">
    <property type="term" value="P:peptidoglycan biosynthetic process"/>
    <property type="evidence" value="ECO:0007669"/>
    <property type="project" value="UniProtKB-UniRule"/>
</dbReference>
<dbReference type="InterPro" id="IPR001920">
    <property type="entry name" value="Asp/Glu_race"/>
</dbReference>
<dbReference type="InterPro" id="IPR018187">
    <property type="entry name" value="Asp/Glu_racemase_AS_1"/>
</dbReference>
<feature type="active site" description="Proton donor/acceptor" evidence="7">
    <location>
        <position position="70"/>
    </location>
</feature>
<proteinExistence type="inferred from homology"/>
<dbReference type="KEGG" id="cpin:CPIN18020_0794"/>
<feature type="binding site" evidence="7">
    <location>
        <begin position="7"/>
        <end position="8"/>
    </location>
    <ligand>
        <name>substrate</name>
    </ligand>
</feature>
<comment type="similarity">
    <text evidence="7">Belongs to the aspartate/glutamate racemases family.</text>
</comment>
<keyword evidence="5 7" id="KW-0413">Isomerase</keyword>
<dbReference type="InterPro" id="IPR004391">
    <property type="entry name" value="Glu_race"/>
</dbReference>
<dbReference type="PANTHER" id="PTHR21198">
    <property type="entry name" value="GLUTAMATE RACEMASE"/>
    <property type="match status" value="1"/>
</dbReference>
<feature type="binding site" evidence="7">
    <location>
        <begin position="181"/>
        <end position="182"/>
    </location>
    <ligand>
        <name>substrate</name>
    </ligand>
</feature>
<comment type="pathway">
    <text evidence="7">Cell wall biogenesis; peptidoglycan biosynthesis.</text>
</comment>
<keyword evidence="3 7" id="KW-0133">Cell shape</keyword>
<dbReference type="SUPFAM" id="SSF53681">
    <property type="entry name" value="Aspartate/glutamate racemase"/>
    <property type="match status" value="2"/>
</dbReference>
<keyword evidence="9" id="KW-1185">Reference proteome</keyword>
<evidence type="ECO:0000256" key="5">
    <source>
        <dbReference type="ARBA" id="ARBA00023235"/>
    </source>
</evidence>
<dbReference type="Pfam" id="PF01177">
    <property type="entry name" value="Asp_Glu_race"/>
    <property type="match status" value="1"/>
</dbReference>
<evidence type="ECO:0000256" key="1">
    <source>
        <dbReference type="ARBA" id="ARBA00001602"/>
    </source>
</evidence>
<evidence type="ECO:0000313" key="8">
    <source>
        <dbReference type="EMBL" id="AQW87610.1"/>
    </source>
</evidence>
<dbReference type="Proteomes" id="UP000190868">
    <property type="component" value="Chromosome"/>
</dbReference>
<keyword evidence="6 7" id="KW-0961">Cell wall biogenesis/degradation</keyword>
<evidence type="ECO:0000256" key="3">
    <source>
        <dbReference type="ARBA" id="ARBA00022960"/>
    </source>
</evidence>
<feature type="binding site" evidence="7">
    <location>
        <begin position="71"/>
        <end position="72"/>
    </location>
    <ligand>
        <name>substrate</name>
    </ligand>
</feature>
<dbReference type="GeneID" id="56566434"/>
<keyword evidence="4 7" id="KW-0573">Peptidoglycan synthesis</keyword>
<dbReference type="InterPro" id="IPR015942">
    <property type="entry name" value="Asp/Glu/hydantoin_racemase"/>
</dbReference>
<comment type="catalytic activity">
    <reaction evidence="1 7">
        <text>L-glutamate = D-glutamate</text>
        <dbReference type="Rhea" id="RHEA:12813"/>
        <dbReference type="ChEBI" id="CHEBI:29985"/>
        <dbReference type="ChEBI" id="CHEBI:29986"/>
        <dbReference type="EC" id="5.1.1.3"/>
    </reaction>
</comment>
<dbReference type="NCBIfam" id="TIGR00067">
    <property type="entry name" value="glut_race"/>
    <property type="match status" value="1"/>
</dbReference>
<dbReference type="HAMAP" id="MF_00258">
    <property type="entry name" value="Glu_racemase"/>
    <property type="match status" value="1"/>
</dbReference>
<dbReference type="EC" id="5.1.1.3" evidence="2 7"/>
<dbReference type="GO" id="GO:0071555">
    <property type="term" value="P:cell wall organization"/>
    <property type="evidence" value="ECO:0007669"/>
    <property type="project" value="UniProtKB-KW"/>
</dbReference>
<reference evidence="9" key="1">
    <citation type="submission" date="2016-09" db="EMBL/GenBank/DDBJ databases">
        <title>Comparative genomics of the Campylobacter concisus group.</title>
        <authorList>
            <person name="Miller W.G."/>
            <person name="Yee E."/>
            <person name="Chapman M.H."/>
            <person name="Huynh S."/>
            <person name="Bono J.L."/>
            <person name="On S.L.W."/>
            <person name="StLeger J."/>
            <person name="Foster G."/>
            <person name="Parker C.T."/>
        </authorList>
    </citation>
    <scope>NUCLEOTIDE SEQUENCE [LARGE SCALE GENOMIC DNA]</scope>
    <source>
        <strain evidence="9">RM18021</strain>
    </source>
</reference>
<dbReference type="GO" id="GO:0008881">
    <property type="term" value="F:glutamate racemase activity"/>
    <property type="evidence" value="ECO:0007669"/>
    <property type="project" value="UniProtKB-UniRule"/>
</dbReference>
<accession>A0A1S6U7F6</accession>
<gene>
    <name evidence="7 8" type="primary">murI</name>
    <name evidence="8" type="ORF">CPIN18021_0798</name>
</gene>
<dbReference type="GO" id="GO:0008360">
    <property type="term" value="P:regulation of cell shape"/>
    <property type="evidence" value="ECO:0007669"/>
    <property type="project" value="UniProtKB-KW"/>
</dbReference>
<dbReference type="Gene3D" id="3.40.50.1860">
    <property type="match status" value="2"/>
</dbReference>
<evidence type="ECO:0000256" key="6">
    <source>
        <dbReference type="ARBA" id="ARBA00023316"/>
    </source>
</evidence>
<protein>
    <recommendedName>
        <fullName evidence="2 7">Glutamate racemase</fullName>
        <ecNumber evidence="2 7">5.1.1.3</ecNumber>
    </recommendedName>
</protein>
<evidence type="ECO:0000256" key="2">
    <source>
        <dbReference type="ARBA" id="ARBA00013090"/>
    </source>
</evidence>
<organism evidence="8 9">
    <name type="scientific">Campylobacter pinnipediorum subsp. caledonicus</name>
    <dbReference type="NCBI Taxonomy" id="1874362"/>
    <lineage>
        <taxon>Bacteria</taxon>
        <taxon>Pseudomonadati</taxon>
        <taxon>Campylobacterota</taxon>
        <taxon>Epsilonproteobacteria</taxon>
        <taxon>Campylobacterales</taxon>
        <taxon>Campylobacteraceae</taxon>
        <taxon>Campylobacter</taxon>
    </lineage>
</organism>